<gene>
    <name evidence="2" type="ORF">ASPCAL06282</name>
</gene>
<dbReference type="AlphaFoldDB" id="A0A0U5G079"/>
<evidence type="ECO:0000313" key="3">
    <source>
        <dbReference type="Proteomes" id="UP000054771"/>
    </source>
</evidence>
<dbReference type="Proteomes" id="UP000054771">
    <property type="component" value="Unassembled WGS sequence"/>
</dbReference>
<accession>A0A0U5G079</accession>
<sequence>MKFSLATIAAFASAVSAATLPSAFTLVADGGYTVLTDGQYLYVGGNTTSNEIAIFHSTPDTGAVTFTSKNSVPTGWQNLYVVEKDVLPVGLTRPHSGAVPEGASINDFGVTDDGYFDHAGKDYFAVDGYGSNPQKTIYWYGSHNSEYKAVSLWVKEFRE</sequence>
<evidence type="ECO:0000256" key="1">
    <source>
        <dbReference type="SAM" id="SignalP"/>
    </source>
</evidence>
<proteinExistence type="predicted"/>
<reference evidence="3" key="1">
    <citation type="journal article" date="2016" name="Genome Announc.">
        <title>Draft genome sequences of fungus Aspergillus calidoustus.</title>
        <authorList>
            <person name="Horn F."/>
            <person name="Linde J."/>
            <person name="Mattern D.J."/>
            <person name="Walther G."/>
            <person name="Guthke R."/>
            <person name="Scherlach K."/>
            <person name="Martin K."/>
            <person name="Brakhage A.A."/>
            <person name="Petzke L."/>
            <person name="Valiante V."/>
        </authorList>
    </citation>
    <scope>NUCLEOTIDE SEQUENCE [LARGE SCALE GENOMIC DNA]</scope>
    <source>
        <strain evidence="3">SF006504</strain>
    </source>
</reference>
<dbReference type="OMA" id="ANLPNAF"/>
<organism evidence="2 3">
    <name type="scientific">Aspergillus calidoustus</name>
    <dbReference type="NCBI Taxonomy" id="454130"/>
    <lineage>
        <taxon>Eukaryota</taxon>
        <taxon>Fungi</taxon>
        <taxon>Dikarya</taxon>
        <taxon>Ascomycota</taxon>
        <taxon>Pezizomycotina</taxon>
        <taxon>Eurotiomycetes</taxon>
        <taxon>Eurotiomycetidae</taxon>
        <taxon>Eurotiales</taxon>
        <taxon>Aspergillaceae</taxon>
        <taxon>Aspergillus</taxon>
        <taxon>Aspergillus subgen. Nidulantes</taxon>
    </lineage>
</organism>
<feature type="chain" id="PRO_5006857451" evidence="1">
    <location>
        <begin position="18"/>
        <end position="159"/>
    </location>
</feature>
<keyword evidence="3" id="KW-1185">Reference proteome</keyword>
<dbReference type="EMBL" id="CDMC01000005">
    <property type="protein sequence ID" value="CEL05163.1"/>
    <property type="molecule type" value="Genomic_DNA"/>
</dbReference>
<keyword evidence="1" id="KW-0732">Signal</keyword>
<evidence type="ECO:0000313" key="2">
    <source>
        <dbReference type="EMBL" id="CEL05163.1"/>
    </source>
</evidence>
<feature type="signal peptide" evidence="1">
    <location>
        <begin position="1"/>
        <end position="17"/>
    </location>
</feature>
<name>A0A0U5G079_ASPCI</name>
<dbReference type="OrthoDB" id="5430620at2759"/>
<protein>
    <submittedName>
        <fullName evidence="2">Uncharacterized protein</fullName>
    </submittedName>
</protein>